<feature type="domain" description="HTH tetR-type" evidence="4">
    <location>
        <begin position="26"/>
        <end position="86"/>
    </location>
</feature>
<evidence type="ECO:0000313" key="6">
    <source>
        <dbReference type="Proteomes" id="UP000467193"/>
    </source>
</evidence>
<reference evidence="5 6" key="1">
    <citation type="journal article" date="2019" name="Emerg. Microbes Infect.">
        <title>Comprehensive subspecies identification of 175 nontuberculous mycobacteria species based on 7547 genomic profiles.</title>
        <authorList>
            <person name="Matsumoto Y."/>
            <person name="Kinjo T."/>
            <person name="Motooka D."/>
            <person name="Nabeya D."/>
            <person name="Jung N."/>
            <person name="Uechi K."/>
            <person name="Horii T."/>
            <person name="Iida T."/>
            <person name="Fujita J."/>
            <person name="Nakamura S."/>
        </authorList>
    </citation>
    <scope>NUCLEOTIDE SEQUENCE [LARGE SCALE GENOMIC DNA]</scope>
    <source>
        <strain evidence="5 6">JCM 17899</strain>
    </source>
</reference>
<evidence type="ECO:0000256" key="1">
    <source>
        <dbReference type="ARBA" id="ARBA00023125"/>
    </source>
</evidence>
<evidence type="ECO:0000259" key="4">
    <source>
        <dbReference type="PROSITE" id="PS50977"/>
    </source>
</evidence>
<dbReference type="Gene3D" id="1.10.357.10">
    <property type="entry name" value="Tetracycline Repressor, domain 2"/>
    <property type="match status" value="1"/>
</dbReference>
<keyword evidence="6" id="KW-1185">Reference proteome</keyword>
<dbReference type="GO" id="GO:0003677">
    <property type="term" value="F:DNA binding"/>
    <property type="evidence" value="ECO:0007669"/>
    <property type="project" value="UniProtKB-UniRule"/>
</dbReference>
<dbReference type="AlphaFoldDB" id="A0A7I7QRU7"/>
<dbReference type="InterPro" id="IPR036271">
    <property type="entry name" value="Tet_transcr_reg_TetR-rel_C_sf"/>
</dbReference>
<dbReference type="Pfam" id="PF00440">
    <property type="entry name" value="TetR_N"/>
    <property type="match status" value="1"/>
</dbReference>
<dbReference type="InterPro" id="IPR009057">
    <property type="entry name" value="Homeodomain-like_sf"/>
</dbReference>
<dbReference type="RefSeq" id="WP_163797622.1">
    <property type="nucleotide sequence ID" value="NZ_AP022588.1"/>
</dbReference>
<protein>
    <submittedName>
        <fullName evidence="5">TetR family transcriptional regulator</fullName>
    </submittedName>
</protein>
<sequence length="224" mass="24691">MSSKPSRAAKGAAAVAGDRRAPSKGERQRQVILTTLAELLETRPIGELTVNEIASAAAVLRSGYYFYFDSKFAPLAVLAADIWSEFEERARSFVRFDTETVEQYLDRVQAATAEEWRTHSAVLIASVQAIPEDEQLATMMRARNQHLADVLTAQVLKDREQGLAAPASPDVPGLVAALLEMTMHMLYQDRLAKCPPEQTERSMSAVRAIWLASVWGRSQAIVTS</sequence>
<dbReference type="Gene3D" id="1.10.10.60">
    <property type="entry name" value="Homeodomain-like"/>
    <property type="match status" value="1"/>
</dbReference>
<gene>
    <name evidence="5" type="ORF">MSEDJ_28560</name>
</gene>
<dbReference type="PROSITE" id="PS50977">
    <property type="entry name" value="HTH_TETR_2"/>
    <property type="match status" value="1"/>
</dbReference>
<feature type="DNA-binding region" description="H-T-H motif" evidence="2">
    <location>
        <begin position="49"/>
        <end position="68"/>
    </location>
</feature>
<dbReference type="InterPro" id="IPR001647">
    <property type="entry name" value="HTH_TetR"/>
</dbReference>
<name>A0A7I7QRU7_9MYCO</name>
<organism evidence="5 6">
    <name type="scientific">Mycolicibacterium sediminis</name>
    <dbReference type="NCBI Taxonomy" id="1286180"/>
    <lineage>
        <taxon>Bacteria</taxon>
        <taxon>Bacillati</taxon>
        <taxon>Actinomycetota</taxon>
        <taxon>Actinomycetes</taxon>
        <taxon>Mycobacteriales</taxon>
        <taxon>Mycobacteriaceae</taxon>
        <taxon>Mycolicibacterium</taxon>
    </lineage>
</organism>
<evidence type="ECO:0000256" key="2">
    <source>
        <dbReference type="PROSITE-ProRule" id="PRU00335"/>
    </source>
</evidence>
<evidence type="ECO:0000313" key="5">
    <source>
        <dbReference type="EMBL" id="BBY28760.1"/>
    </source>
</evidence>
<feature type="compositionally biased region" description="Basic and acidic residues" evidence="3">
    <location>
        <begin position="17"/>
        <end position="27"/>
    </location>
</feature>
<dbReference type="Pfam" id="PF21313">
    <property type="entry name" value="EthR_C"/>
    <property type="match status" value="1"/>
</dbReference>
<dbReference type="EMBL" id="AP022588">
    <property type="protein sequence ID" value="BBY28760.1"/>
    <property type="molecule type" value="Genomic_DNA"/>
</dbReference>
<evidence type="ECO:0000256" key="3">
    <source>
        <dbReference type="SAM" id="MobiDB-lite"/>
    </source>
</evidence>
<keyword evidence="1 2" id="KW-0238">DNA-binding</keyword>
<feature type="compositionally biased region" description="Low complexity" evidence="3">
    <location>
        <begin position="1"/>
        <end position="16"/>
    </location>
</feature>
<dbReference type="InterPro" id="IPR049397">
    <property type="entry name" value="EthR_C"/>
</dbReference>
<proteinExistence type="predicted"/>
<accession>A0A7I7QRU7</accession>
<dbReference type="Proteomes" id="UP000467193">
    <property type="component" value="Chromosome"/>
</dbReference>
<dbReference type="SUPFAM" id="SSF46689">
    <property type="entry name" value="Homeodomain-like"/>
    <property type="match status" value="1"/>
</dbReference>
<dbReference type="SUPFAM" id="SSF48498">
    <property type="entry name" value="Tetracyclin repressor-like, C-terminal domain"/>
    <property type="match status" value="1"/>
</dbReference>
<dbReference type="KEGG" id="msei:MSEDJ_28560"/>
<feature type="region of interest" description="Disordered" evidence="3">
    <location>
        <begin position="1"/>
        <end position="27"/>
    </location>
</feature>